<organism evidence="4 5">
    <name type="scientific">Sphingomonas populi</name>
    <dbReference type="NCBI Taxonomy" id="2484750"/>
    <lineage>
        <taxon>Bacteria</taxon>
        <taxon>Pseudomonadati</taxon>
        <taxon>Pseudomonadota</taxon>
        <taxon>Alphaproteobacteria</taxon>
        <taxon>Sphingomonadales</taxon>
        <taxon>Sphingomonadaceae</taxon>
        <taxon>Sphingomonas</taxon>
    </lineage>
</organism>
<proteinExistence type="inferred from homology"/>
<dbReference type="AlphaFoldDB" id="A0A4V2DD00"/>
<evidence type="ECO:0000256" key="2">
    <source>
        <dbReference type="ARBA" id="ARBA00023002"/>
    </source>
</evidence>
<dbReference type="InterPro" id="IPR036291">
    <property type="entry name" value="NAD(P)-bd_dom_sf"/>
</dbReference>
<dbReference type="SUPFAM" id="SSF51735">
    <property type="entry name" value="NAD(P)-binding Rossmann-fold domains"/>
    <property type="match status" value="1"/>
</dbReference>
<name>A0A4V2DD00_9SPHN</name>
<feature type="chain" id="PRO_5020655323" evidence="3">
    <location>
        <begin position="18"/>
        <end position="244"/>
    </location>
</feature>
<dbReference type="GO" id="GO:0016491">
    <property type="term" value="F:oxidoreductase activity"/>
    <property type="evidence" value="ECO:0007669"/>
    <property type="project" value="UniProtKB-KW"/>
</dbReference>
<dbReference type="FunFam" id="3.40.50.720:FF:000084">
    <property type="entry name" value="Short-chain dehydrogenase reductase"/>
    <property type="match status" value="1"/>
</dbReference>
<dbReference type="RefSeq" id="WP_130159315.1">
    <property type="nucleotide sequence ID" value="NZ_SGIS01000029.1"/>
</dbReference>
<gene>
    <name evidence="4" type="ORF">EWE75_17080</name>
</gene>
<sequence length="244" mass="24828">MASIVLIGAAATGIAQASVAMFRARGDDVLVVDADPALGLADGAGRCHILARDFDDPAMPREAIALAADLHGGIDSLIVAAGAMHAATLADWTQTAWDAVHAVNLRLPFFVAQAAAPYLAASANPAIVFVSSTAARRGQPQTAPYQASKAGLSALVRGLAAELGPAGIRVNAVLPGWIETPFSNAFWQTKADPAAARGAVERRIPLRRQGKAGEVAAVIGFLASPAACYVTGTEIVVDGGDSAV</sequence>
<dbReference type="PANTHER" id="PTHR24321:SF8">
    <property type="entry name" value="ESTRADIOL 17-BETA-DEHYDROGENASE 8-RELATED"/>
    <property type="match status" value="1"/>
</dbReference>
<dbReference type="InterPro" id="IPR002347">
    <property type="entry name" value="SDR_fam"/>
</dbReference>
<reference evidence="4 5" key="1">
    <citation type="submission" date="2019-02" db="EMBL/GenBank/DDBJ databases">
        <authorList>
            <person name="Li Y."/>
        </authorList>
    </citation>
    <scope>NUCLEOTIDE SEQUENCE [LARGE SCALE GENOMIC DNA]</scope>
    <source>
        <strain evidence="4 5">3-7</strain>
    </source>
</reference>
<evidence type="ECO:0000256" key="1">
    <source>
        <dbReference type="ARBA" id="ARBA00006484"/>
    </source>
</evidence>
<keyword evidence="5" id="KW-1185">Reference proteome</keyword>
<dbReference type="Proteomes" id="UP000292085">
    <property type="component" value="Unassembled WGS sequence"/>
</dbReference>
<protein>
    <submittedName>
        <fullName evidence="4">SDR family oxidoreductase</fullName>
    </submittedName>
</protein>
<comment type="caution">
    <text evidence="4">The sequence shown here is derived from an EMBL/GenBank/DDBJ whole genome shotgun (WGS) entry which is preliminary data.</text>
</comment>
<dbReference type="PRINTS" id="PR00081">
    <property type="entry name" value="GDHRDH"/>
</dbReference>
<feature type="signal peptide" evidence="3">
    <location>
        <begin position="1"/>
        <end position="17"/>
    </location>
</feature>
<keyword evidence="3" id="KW-0732">Signal</keyword>
<dbReference type="Gene3D" id="3.40.50.720">
    <property type="entry name" value="NAD(P)-binding Rossmann-like Domain"/>
    <property type="match status" value="1"/>
</dbReference>
<dbReference type="OrthoDB" id="9790146at2"/>
<dbReference type="PANTHER" id="PTHR24321">
    <property type="entry name" value="DEHYDROGENASES, SHORT CHAIN"/>
    <property type="match status" value="1"/>
</dbReference>
<evidence type="ECO:0000313" key="5">
    <source>
        <dbReference type="Proteomes" id="UP000292085"/>
    </source>
</evidence>
<accession>A0A4V2DD00</accession>
<evidence type="ECO:0000256" key="3">
    <source>
        <dbReference type="SAM" id="SignalP"/>
    </source>
</evidence>
<keyword evidence="2" id="KW-0560">Oxidoreductase</keyword>
<dbReference type="CDD" id="cd05233">
    <property type="entry name" value="SDR_c"/>
    <property type="match status" value="1"/>
</dbReference>
<dbReference type="Pfam" id="PF13561">
    <property type="entry name" value="adh_short_C2"/>
    <property type="match status" value="1"/>
</dbReference>
<dbReference type="EMBL" id="SGIS01000029">
    <property type="protein sequence ID" value="RZF63258.1"/>
    <property type="molecule type" value="Genomic_DNA"/>
</dbReference>
<comment type="similarity">
    <text evidence="1">Belongs to the short-chain dehydrogenases/reductases (SDR) family.</text>
</comment>
<evidence type="ECO:0000313" key="4">
    <source>
        <dbReference type="EMBL" id="RZF63258.1"/>
    </source>
</evidence>